<comment type="subcellular location">
    <subcellularLocation>
        <location evidence="2">Cell membrane</location>
        <topology evidence="2">Multi-pass membrane protein</topology>
    </subcellularLocation>
</comment>
<comment type="similarity">
    <text evidence="3">Belongs to the peptidase M50B family.</text>
</comment>
<evidence type="ECO:0000256" key="2">
    <source>
        <dbReference type="ARBA" id="ARBA00004651"/>
    </source>
</evidence>
<evidence type="ECO:0000256" key="13">
    <source>
        <dbReference type="SAM" id="Phobius"/>
    </source>
</evidence>
<comment type="cofactor">
    <cofactor evidence="1">
        <name>Zn(2+)</name>
        <dbReference type="ChEBI" id="CHEBI:29105"/>
    </cofactor>
</comment>
<keyword evidence="11" id="KW-0482">Metalloprotease</keyword>
<dbReference type="RefSeq" id="WP_042679283.1">
    <property type="nucleotide sequence ID" value="NZ_CP006965.1"/>
</dbReference>
<evidence type="ECO:0000256" key="6">
    <source>
        <dbReference type="ARBA" id="ARBA00022692"/>
    </source>
</evidence>
<evidence type="ECO:0000313" key="15">
    <source>
        <dbReference type="Proteomes" id="UP000019027"/>
    </source>
</evidence>
<dbReference type="Proteomes" id="UP000019027">
    <property type="component" value="Chromosome"/>
</dbReference>
<reference evidence="14 15" key="1">
    <citation type="journal article" date="2014" name="Int. J. Syst. Evol. Microbiol.">
        <title>Thermococcus paralvinellae sp. nov. and Thermococcus cleftensis sp. nov. of hyperthermophilic heterotrophs from deep-sea hydrothermal vents.</title>
        <authorList>
            <person name="Hensley S.A."/>
            <person name="Jung J.H."/>
            <person name="Park C.S."/>
            <person name="Holden J.F."/>
        </authorList>
    </citation>
    <scope>NUCLEOTIDE SEQUENCE [LARGE SCALE GENOMIC DNA]</scope>
    <source>
        <strain evidence="14 15">ES1</strain>
    </source>
</reference>
<dbReference type="EMBL" id="CP006965">
    <property type="protein sequence ID" value="AHF79525.1"/>
    <property type="molecule type" value="Genomic_DNA"/>
</dbReference>
<keyword evidence="5" id="KW-0645">Protease</keyword>
<dbReference type="AlphaFoldDB" id="W0I514"/>
<evidence type="ECO:0000256" key="8">
    <source>
        <dbReference type="ARBA" id="ARBA00022801"/>
    </source>
</evidence>
<dbReference type="HOGENOM" id="CLU_099718_0_0_2"/>
<feature type="transmembrane region" description="Helical" evidence="13">
    <location>
        <begin position="179"/>
        <end position="195"/>
    </location>
</feature>
<accession>W0I514</accession>
<evidence type="ECO:0000256" key="1">
    <source>
        <dbReference type="ARBA" id="ARBA00001947"/>
    </source>
</evidence>
<name>W0I514_9EURY</name>
<keyword evidence="4" id="KW-1003">Cell membrane</keyword>
<dbReference type="PANTHER" id="PTHR35864:SF1">
    <property type="entry name" value="ZINC METALLOPROTEASE YWHC-RELATED"/>
    <property type="match status" value="1"/>
</dbReference>
<dbReference type="GO" id="GO:0046872">
    <property type="term" value="F:metal ion binding"/>
    <property type="evidence" value="ECO:0007669"/>
    <property type="project" value="UniProtKB-KW"/>
</dbReference>
<sequence>MLVLRDFRKQELEDLAVSYIVLLILFSNFELKNMPYVALAVFTAFVFHELAHRQVAKKYGYIAFYKRWDTGIVIALLLGIVGKVIFGHAIFFAALGAVYIYAPYQYWEDKEAEGWISLSGPLTNIIVGIVALILLKTLSLPLHAMISLFYTAIVNFWIAFFNLLPFPPLDGYKVLKWNAGYWAVAIGVAYILRSLV</sequence>
<gene>
    <name evidence="14" type="ORF">TES1_0128</name>
</gene>
<protein>
    <recommendedName>
        <fullName evidence="16">Metalloprotease</fullName>
    </recommendedName>
</protein>
<feature type="transmembrane region" description="Helical" evidence="13">
    <location>
        <begin position="114"/>
        <end position="135"/>
    </location>
</feature>
<evidence type="ECO:0000256" key="10">
    <source>
        <dbReference type="ARBA" id="ARBA00022989"/>
    </source>
</evidence>
<evidence type="ECO:0000256" key="11">
    <source>
        <dbReference type="ARBA" id="ARBA00023049"/>
    </source>
</evidence>
<keyword evidence="6 13" id="KW-0812">Transmembrane</keyword>
<keyword evidence="7" id="KW-0479">Metal-binding</keyword>
<dbReference type="GO" id="GO:0008237">
    <property type="term" value="F:metallopeptidase activity"/>
    <property type="evidence" value="ECO:0007669"/>
    <property type="project" value="UniProtKB-KW"/>
</dbReference>
<keyword evidence="15" id="KW-1185">Reference proteome</keyword>
<dbReference type="InterPro" id="IPR052348">
    <property type="entry name" value="Metallopeptidase_M50B"/>
</dbReference>
<dbReference type="GeneID" id="24906551"/>
<evidence type="ECO:0000313" key="14">
    <source>
        <dbReference type="EMBL" id="AHF79525.1"/>
    </source>
</evidence>
<evidence type="ECO:0000256" key="7">
    <source>
        <dbReference type="ARBA" id="ARBA00022723"/>
    </source>
</evidence>
<keyword evidence="9" id="KW-0862">Zinc</keyword>
<dbReference type="InterPro" id="IPR044537">
    <property type="entry name" value="Rip2-like"/>
</dbReference>
<evidence type="ECO:0000256" key="4">
    <source>
        <dbReference type="ARBA" id="ARBA00022475"/>
    </source>
</evidence>
<dbReference type="PANTHER" id="PTHR35864">
    <property type="entry name" value="ZINC METALLOPROTEASE MJ0611-RELATED"/>
    <property type="match status" value="1"/>
</dbReference>
<dbReference type="CDD" id="cd06158">
    <property type="entry name" value="S2P-M50_like_1"/>
    <property type="match status" value="1"/>
</dbReference>
<keyword evidence="8" id="KW-0378">Hydrolase</keyword>
<dbReference type="OrthoDB" id="86131at2157"/>
<organism evidence="14 15">
    <name type="scientific">Thermococcus paralvinellae</name>
    <dbReference type="NCBI Taxonomy" id="582419"/>
    <lineage>
        <taxon>Archaea</taxon>
        <taxon>Methanobacteriati</taxon>
        <taxon>Methanobacteriota</taxon>
        <taxon>Thermococci</taxon>
        <taxon>Thermococcales</taxon>
        <taxon>Thermococcaceae</taxon>
        <taxon>Thermococcus</taxon>
    </lineage>
</organism>
<evidence type="ECO:0000256" key="9">
    <source>
        <dbReference type="ARBA" id="ARBA00022833"/>
    </source>
</evidence>
<feature type="transmembrane region" description="Helical" evidence="13">
    <location>
        <begin position="147"/>
        <end position="167"/>
    </location>
</feature>
<evidence type="ECO:0008006" key="16">
    <source>
        <dbReference type="Google" id="ProtNLM"/>
    </source>
</evidence>
<evidence type="ECO:0000256" key="3">
    <source>
        <dbReference type="ARBA" id="ARBA00007931"/>
    </source>
</evidence>
<dbReference type="GO" id="GO:0005886">
    <property type="term" value="C:plasma membrane"/>
    <property type="evidence" value="ECO:0007669"/>
    <property type="project" value="UniProtKB-SubCell"/>
</dbReference>
<feature type="transmembrane region" description="Helical" evidence="13">
    <location>
        <begin position="72"/>
        <end position="102"/>
    </location>
</feature>
<proteinExistence type="inferred from homology"/>
<dbReference type="KEGG" id="ths:TES1_0128"/>
<keyword evidence="12 13" id="KW-0472">Membrane</keyword>
<keyword evidence="10 13" id="KW-1133">Transmembrane helix</keyword>
<evidence type="ECO:0000256" key="5">
    <source>
        <dbReference type="ARBA" id="ARBA00022670"/>
    </source>
</evidence>
<evidence type="ECO:0000256" key="12">
    <source>
        <dbReference type="ARBA" id="ARBA00023136"/>
    </source>
</evidence>
<feature type="transmembrane region" description="Helical" evidence="13">
    <location>
        <begin position="35"/>
        <end position="51"/>
    </location>
</feature>
<dbReference type="STRING" id="582419.TES1_0128"/>
<dbReference type="GO" id="GO:0006508">
    <property type="term" value="P:proteolysis"/>
    <property type="evidence" value="ECO:0007669"/>
    <property type="project" value="UniProtKB-KW"/>
</dbReference>